<feature type="transmembrane region" description="Helical" evidence="7">
    <location>
        <begin position="152"/>
        <end position="176"/>
    </location>
</feature>
<feature type="transmembrane region" description="Helical" evidence="7">
    <location>
        <begin position="89"/>
        <end position="109"/>
    </location>
</feature>
<organism evidence="8 9">
    <name type="scientific">Parvibacter caecicola</name>
    <dbReference type="NCBI Taxonomy" id="747645"/>
    <lineage>
        <taxon>Bacteria</taxon>
        <taxon>Bacillati</taxon>
        <taxon>Actinomycetota</taxon>
        <taxon>Coriobacteriia</taxon>
        <taxon>Coriobacteriales</taxon>
        <taxon>Coriobacteriaceae</taxon>
        <taxon>Parvibacter</taxon>
    </lineage>
</organism>
<reference evidence="8 9" key="1">
    <citation type="submission" date="2020-08" db="EMBL/GenBank/DDBJ databases">
        <title>Sequencing the genomes of 1000 actinobacteria strains.</title>
        <authorList>
            <person name="Klenk H.-P."/>
        </authorList>
    </citation>
    <scope>NUCLEOTIDE SEQUENCE [LARGE SCALE GENOMIC DNA]</scope>
    <source>
        <strain evidence="8 9">DSM 22242</strain>
    </source>
</reference>
<evidence type="ECO:0000256" key="1">
    <source>
        <dbReference type="ARBA" id="ARBA00004651"/>
    </source>
</evidence>
<protein>
    <submittedName>
        <fullName evidence="8">Formate-dependent nitrite reductase membrane component NrfD</fullName>
    </submittedName>
</protein>
<dbReference type="InterPro" id="IPR052049">
    <property type="entry name" value="Electron_transfer_protein"/>
</dbReference>
<dbReference type="Proteomes" id="UP000530850">
    <property type="component" value="Unassembled WGS sequence"/>
</dbReference>
<evidence type="ECO:0000256" key="5">
    <source>
        <dbReference type="ARBA" id="ARBA00022989"/>
    </source>
</evidence>
<feature type="transmembrane region" description="Helical" evidence="7">
    <location>
        <begin position="50"/>
        <end position="69"/>
    </location>
</feature>
<sequence>MFSQFIVWYLFLSGTAAGAFLGAAAISLVEGNEPLLKAHVHSLNPSSFGFIVAAAGYVLSGVFLIADLGNPARILQVVANPFQSLMSEGAWLVALSAALAAITAALAVVGRLNYGIALALEIVGSILSVGVLVYAGVLLSSMRTVDFWDTPLLIALFAISGLTCGIAVISVVGFVLGGSYRREHGLGLARCASALVEVLVLVAFLSSRYMISEAGRDSCMALFTGNLAGYFWGGVIAVGLVAPMAAAWVRRMTGQRGLVLAAAGCTLIGGYLLRYCIVECVVLSPLAFGGLFE</sequence>
<dbReference type="Pfam" id="PF03916">
    <property type="entry name" value="NrfD"/>
    <property type="match status" value="1"/>
</dbReference>
<evidence type="ECO:0000313" key="8">
    <source>
        <dbReference type="EMBL" id="MBB3170417.1"/>
    </source>
</evidence>
<keyword evidence="5 7" id="KW-1133">Transmembrane helix</keyword>
<dbReference type="EMBL" id="JACHYA010000001">
    <property type="protein sequence ID" value="MBB3170417.1"/>
    <property type="molecule type" value="Genomic_DNA"/>
</dbReference>
<comment type="similarity">
    <text evidence="2">Belongs to the NrfD family.</text>
</comment>
<evidence type="ECO:0000256" key="6">
    <source>
        <dbReference type="ARBA" id="ARBA00023136"/>
    </source>
</evidence>
<dbReference type="InterPro" id="IPR005614">
    <property type="entry name" value="NrfD-like"/>
</dbReference>
<comment type="subcellular location">
    <subcellularLocation>
        <location evidence="1">Cell membrane</location>
        <topology evidence="1">Multi-pass membrane protein</topology>
    </subcellularLocation>
</comment>
<proteinExistence type="inferred from homology"/>
<evidence type="ECO:0000256" key="2">
    <source>
        <dbReference type="ARBA" id="ARBA00008929"/>
    </source>
</evidence>
<evidence type="ECO:0000256" key="4">
    <source>
        <dbReference type="ARBA" id="ARBA00022692"/>
    </source>
</evidence>
<accession>A0A7W5GNT9</accession>
<keyword evidence="4 7" id="KW-0812">Transmembrane</keyword>
<feature type="transmembrane region" description="Helical" evidence="7">
    <location>
        <begin position="6"/>
        <end position="29"/>
    </location>
</feature>
<keyword evidence="6 7" id="KW-0472">Membrane</keyword>
<feature type="transmembrane region" description="Helical" evidence="7">
    <location>
        <begin position="188"/>
        <end position="210"/>
    </location>
</feature>
<feature type="transmembrane region" description="Helical" evidence="7">
    <location>
        <begin position="258"/>
        <end position="288"/>
    </location>
</feature>
<dbReference type="GO" id="GO:0005886">
    <property type="term" value="C:plasma membrane"/>
    <property type="evidence" value="ECO:0007669"/>
    <property type="project" value="UniProtKB-SubCell"/>
</dbReference>
<evidence type="ECO:0000256" key="7">
    <source>
        <dbReference type="SAM" id="Phobius"/>
    </source>
</evidence>
<gene>
    <name evidence="8" type="ORF">FHR31_000197</name>
</gene>
<keyword evidence="3" id="KW-1003">Cell membrane</keyword>
<feature type="transmembrane region" description="Helical" evidence="7">
    <location>
        <begin position="230"/>
        <end position="249"/>
    </location>
</feature>
<dbReference type="PANTHER" id="PTHR34856">
    <property type="entry name" value="PROTEIN NRFD"/>
    <property type="match status" value="1"/>
</dbReference>
<evidence type="ECO:0000313" key="9">
    <source>
        <dbReference type="Proteomes" id="UP000530850"/>
    </source>
</evidence>
<dbReference type="Gene3D" id="1.20.1630.10">
    <property type="entry name" value="Formate dehydrogenase/DMSO reductase domain"/>
    <property type="match status" value="1"/>
</dbReference>
<comment type="caution">
    <text evidence="8">The sequence shown here is derived from an EMBL/GenBank/DDBJ whole genome shotgun (WGS) entry which is preliminary data.</text>
</comment>
<name>A0A7W5GNT9_9ACTN</name>
<dbReference type="AlphaFoldDB" id="A0A7W5GNT9"/>
<feature type="transmembrane region" description="Helical" evidence="7">
    <location>
        <begin position="116"/>
        <end position="140"/>
    </location>
</feature>
<dbReference type="GeneID" id="93356052"/>
<evidence type="ECO:0000256" key="3">
    <source>
        <dbReference type="ARBA" id="ARBA00022475"/>
    </source>
</evidence>
<dbReference type="RefSeq" id="WP_161555265.1">
    <property type="nucleotide sequence ID" value="NZ_JACHYA010000001.1"/>
</dbReference>
<dbReference type="PANTHER" id="PTHR34856:SF2">
    <property type="entry name" value="PROTEIN NRFD"/>
    <property type="match status" value="1"/>
</dbReference>